<dbReference type="EMBL" id="KZ613513">
    <property type="protein sequence ID" value="PMD15419.1"/>
    <property type="molecule type" value="Genomic_DNA"/>
</dbReference>
<feature type="transmembrane region" description="Helical" evidence="5">
    <location>
        <begin position="374"/>
        <end position="396"/>
    </location>
</feature>
<evidence type="ECO:0000259" key="6">
    <source>
        <dbReference type="PROSITE" id="PS50850"/>
    </source>
</evidence>
<dbReference type="PROSITE" id="PS50850">
    <property type="entry name" value="MFS"/>
    <property type="match status" value="1"/>
</dbReference>
<dbReference type="InterPro" id="IPR011701">
    <property type="entry name" value="MFS"/>
</dbReference>
<evidence type="ECO:0000313" key="8">
    <source>
        <dbReference type="Proteomes" id="UP000235672"/>
    </source>
</evidence>
<comment type="subcellular location">
    <subcellularLocation>
        <location evidence="1">Membrane</location>
        <topology evidence="1">Multi-pass membrane protein</topology>
    </subcellularLocation>
</comment>
<name>A0A2J6PN34_9HELO</name>
<dbReference type="SUPFAM" id="SSF103473">
    <property type="entry name" value="MFS general substrate transporter"/>
    <property type="match status" value="1"/>
</dbReference>
<gene>
    <name evidence="7" type="ORF">NA56DRAFT_753946</name>
</gene>
<evidence type="ECO:0000256" key="4">
    <source>
        <dbReference type="ARBA" id="ARBA00023136"/>
    </source>
</evidence>
<feature type="domain" description="Major facilitator superfamily (MFS) profile" evidence="6">
    <location>
        <begin position="70"/>
        <end position="546"/>
    </location>
</feature>
<organism evidence="7 8">
    <name type="scientific">Hyaloscypha hepaticicola</name>
    <dbReference type="NCBI Taxonomy" id="2082293"/>
    <lineage>
        <taxon>Eukaryota</taxon>
        <taxon>Fungi</taxon>
        <taxon>Dikarya</taxon>
        <taxon>Ascomycota</taxon>
        <taxon>Pezizomycotina</taxon>
        <taxon>Leotiomycetes</taxon>
        <taxon>Helotiales</taxon>
        <taxon>Hyaloscyphaceae</taxon>
        <taxon>Hyaloscypha</taxon>
    </lineage>
</organism>
<keyword evidence="4 5" id="KW-0472">Membrane</keyword>
<dbReference type="AlphaFoldDB" id="A0A2J6PN34"/>
<dbReference type="Proteomes" id="UP000235672">
    <property type="component" value="Unassembled WGS sequence"/>
</dbReference>
<feature type="transmembrane region" description="Helical" evidence="5">
    <location>
        <begin position="194"/>
        <end position="213"/>
    </location>
</feature>
<dbReference type="OrthoDB" id="2585655at2759"/>
<feature type="transmembrane region" description="Helical" evidence="5">
    <location>
        <begin position="417"/>
        <end position="437"/>
    </location>
</feature>
<dbReference type="STRING" id="1745343.A0A2J6PN34"/>
<dbReference type="GO" id="GO:0022857">
    <property type="term" value="F:transmembrane transporter activity"/>
    <property type="evidence" value="ECO:0007669"/>
    <property type="project" value="InterPro"/>
</dbReference>
<feature type="transmembrane region" description="Helical" evidence="5">
    <location>
        <begin position="107"/>
        <end position="129"/>
    </location>
</feature>
<keyword evidence="3 5" id="KW-1133">Transmembrane helix</keyword>
<keyword evidence="8" id="KW-1185">Reference proteome</keyword>
<feature type="transmembrane region" description="Helical" evidence="5">
    <location>
        <begin position="71"/>
        <end position="95"/>
    </location>
</feature>
<dbReference type="InterPro" id="IPR020846">
    <property type="entry name" value="MFS_dom"/>
</dbReference>
<feature type="transmembrane region" description="Helical" evidence="5">
    <location>
        <begin position="449"/>
        <end position="470"/>
    </location>
</feature>
<proteinExistence type="predicted"/>
<dbReference type="PANTHER" id="PTHR23502:SF29">
    <property type="entry name" value="TRANSPORTER, PUTATIVE (AFU_ORTHOLOGUE AFUA_6G06680)-RELATED"/>
    <property type="match status" value="1"/>
</dbReference>
<sequence length="546" mass="60286">MRGMWGILESNRLEHVPGTSLLDDDADGATVVSSTLKRGTGKQQHIVLVPQPSNDLNDPLRWPLWQRDLMLLMYLYVTLLSVGGIGPLLSASALILVEHFHITFTEITLLTGYQLCAVGAVGIFISALCHKYGKRPRFLFSITMAFVGTVWGGAAQSYGSLMGARVVQGLGTAMWESVMYSIIGDLYHVHERGVRVAALTIAISGLANLPALLSGVITQRLGWRWMFWLLAIFLGIGVFLLAIFGWETAYNRAPIYNIDTSSNNNVDLISAMKQDHSYIENAEPSVDSVEKAQAEEDAPIPRKSFAKRLLPFSGTYSPDSIIWMLLRPFIILANPAVIWSTLFLSITTAWFVMISFVIAQIFSAPPFLLDSAHISYMSAGPCIGGILGSVICGLISDPLAISLAKRNKGVYEPEFRLILLLPFLVTACIGFFCFGNFVEKGYSPVVMTVVWGVALAAQQFMSVAVGTYIIDAYRDISVEVFIIGMVVKNFLFFGLSFGVNNWVTKWGPARVFDTIGGIEVALFFLSIPVWVFGKQWRAYFHFKHIS</sequence>
<evidence type="ECO:0000313" key="7">
    <source>
        <dbReference type="EMBL" id="PMD15419.1"/>
    </source>
</evidence>
<feature type="transmembrane region" description="Helical" evidence="5">
    <location>
        <begin position="482"/>
        <end position="503"/>
    </location>
</feature>
<dbReference type="Pfam" id="PF07690">
    <property type="entry name" value="MFS_1"/>
    <property type="match status" value="1"/>
</dbReference>
<dbReference type="GO" id="GO:0005886">
    <property type="term" value="C:plasma membrane"/>
    <property type="evidence" value="ECO:0007669"/>
    <property type="project" value="TreeGrafter"/>
</dbReference>
<dbReference type="Gene3D" id="1.20.1250.20">
    <property type="entry name" value="MFS general substrate transporter like domains"/>
    <property type="match status" value="1"/>
</dbReference>
<evidence type="ECO:0000256" key="3">
    <source>
        <dbReference type="ARBA" id="ARBA00022989"/>
    </source>
</evidence>
<feature type="transmembrane region" description="Helical" evidence="5">
    <location>
        <begin position="336"/>
        <end position="362"/>
    </location>
</feature>
<feature type="transmembrane region" description="Helical" evidence="5">
    <location>
        <begin position="136"/>
        <end position="154"/>
    </location>
</feature>
<accession>A0A2J6PN34</accession>
<evidence type="ECO:0000256" key="1">
    <source>
        <dbReference type="ARBA" id="ARBA00004141"/>
    </source>
</evidence>
<feature type="transmembrane region" description="Helical" evidence="5">
    <location>
        <begin position="515"/>
        <end position="533"/>
    </location>
</feature>
<keyword evidence="2 5" id="KW-0812">Transmembrane</keyword>
<protein>
    <submittedName>
        <fullName evidence="7">MFS general substrate transporter</fullName>
    </submittedName>
</protein>
<feature type="transmembrane region" description="Helical" evidence="5">
    <location>
        <begin position="225"/>
        <end position="246"/>
    </location>
</feature>
<dbReference type="InterPro" id="IPR036259">
    <property type="entry name" value="MFS_trans_sf"/>
</dbReference>
<dbReference type="PANTHER" id="PTHR23502">
    <property type="entry name" value="MAJOR FACILITATOR SUPERFAMILY"/>
    <property type="match status" value="1"/>
</dbReference>
<reference evidence="7 8" key="1">
    <citation type="submission" date="2016-05" db="EMBL/GenBank/DDBJ databases">
        <title>A degradative enzymes factory behind the ericoid mycorrhizal symbiosis.</title>
        <authorList>
            <consortium name="DOE Joint Genome Institute"/>
            <person name="Martino E."/>
            <person name="Morin E."/>
            <person name="Grelet G."/>
            <person name="Kuo A."/>
            <person name="Kohler A."/>
            <person name="Daghino S."/>
            <person name="Barry K."/>
            <person name="Choi C."/>
            <person name="Cichocki N."/>
            <person name="Clum A."/>
            <person name="Copeland A."/>
            <person name="Hainaut M."/>
            <person name="Haridas S."/>
            <person name="Labutti K."/>
            <person name="Lindquist E."/>
            <person name="Lipzen A."/>
            <person name="Khouja H.-R."/>
            <person name="Murat C."/>
            <person name="Ohm R."/>
            <person name="Olson A."/>
            <person name="Spatafora J."/>
            <person name="Veneault-Fourrey C."/>
            <person name="Henrissat B."/>
            <person name="Grigoriev I."/>
            <person name="Martin F."/>
            <person name="Perotto S."/>
        </authorList>
    </citation>
    <scope>NUCLEOTIDE SEQUENCE [LARGE SCALE GENOMIC DNA]</scope>
    <source>
        <strain evidence="7 8">UAMH 7357</strain>
    </source>
</reference>
<evidence type="ECO:0000256" key="5">
    <source>
        <dbReference type="SAM" id="Phobius"/>
    </source>
</evidence>
<evidence type="ECO:0000256" key="2">
    <source>
        <dbReference type="ARBA" id="ARBA00022692"/>
    </source>
</evidence>